<gene>
    <name evidence="3" type="ORF">V5799_012129</name>
</gene>
<dbReference type="InterPro" id="IPR005162">
    <property type="entry name" value="Retrotrans_gag_dom"/>
</dbReference>
<dbReference type="Proteomes" id="UP001321473">
    <property type="component" value="Unassembled WGS sequence"/>
</dbReference>
<dbReference type="EMBL" id="JARKHS020017041">
    <property type="protein sequence ID" value="KAK8773338.1"/>
    <property type="molecule type" value="Genomic_DNA"/>
</dbReference>
<reference evidence="3 4" key="1">
    <citation type="journal article" date="2023" name="Arcadia Sci">
        <title>De novo assembly of a long-read Amblyomma americanum tick genome.</title>
        <authorList>
            <person name="Chou S."/>
            <person name="Poskanzer K.E."/>
            <person name="Rollins M."/>
            <person name="Thuy-Boun P.S."/>
        </authorList>
    </citation>
    <scope>NUCLEOTIDE SEQUENCE [LARGE SCALE GENOMIC DNA]</scope>
    <source>
        <strain evidence="3">F_SG_1</strain>
        <tissue evidence="3">Salivary glands</tissue>
    </source>
</reference>
<evidence type="ECO:0000259" key="2">
    <source>
        <dbReference type="Pfam" id="PF03732"/>
    </source>
</evidence>
<dbReference type="PANTHER" id="PTHR33223">
    <property type="entry name" value="CCHC-TYPE DOMAIN-CONTAINING PROTEIN"/>
    <property type="match status" value="1"/>
</dbReference>
<sequence>METNAGTSASDESSVTATVPTTLVQQLLATTTKGTLLEREQLAAQVREILLTTSIDTSSTTAEQANEARPSASRALTMREAPGPLPKFIGYEDSQPPQRFLDRFVEYCDLGGIPNDRRLQLIPAALEGYAKQWWRFIGGHSDWASFAEDFKGEFATVDYREKLKAELAERTQHPAENLKQFIHVIAEYYDRIGEPVTDAEKVHRVRRQMHPTFQDLTNNMEFANLRDMAKAAGLIMQRAWHRLRYVPPPLRSTQAAPDLAFVDAGAPHRHCPLAAASTDASSRHDWSLRPAAVLASRHEVRPSGSTLRAEAPLWAPPDPRAQYQSPASTNESGRSAPGIAWPMPPPDAVLSATGAAVEVIERTHALQAGHEADRAASAVIRSVTSKQTVRETAERSSCAGERLRNFLASSSDDRWERTSARGINRRQCILRPPGHRRQR</sequence>
<evidence type="ECO:0000313" key="4">
    <source>
        <dbReference type="Proteomes" id="UP001321473"/>
    </source>
</evidence>
<dbReference type="AlphaFoldDB" id="A0AAQ4EFD3"/>
<protein>
    <recommendedName>
        <fullName evidence="2">Retrotransposon gag domain-containing protein</fullName>
    </recommendedName>
</protein>
<feature type="compositionally biased region" description="Polar residues" evidence="1">
    <location>
        <begin position="322"/>
        <end position="333"/>
    </location>
</feature>
<comment type="caution">
    <text evidence="3">The sequence shown here is derived from an EMBL/GenBank/DDBJ whole genome shotgun (WGS) entry which is preliminary data.</text>
</comment>
<feature type="domain" description="Retrotransposon gag" evidence="2">
    <location>
        <begin position="121"/>
        <end position="207"/>
    </location>
</feature>
<name>A0AAQ4EFD3_AMBAM</name>
<evidence type="ECO:0000313" key="3">
    <source>
        <dbReference type="EMBL" id="KAK8773338.1"/>
    </source>
</evidence>
<organism evidence="3 4">
    <name type="scientific">Amblyomma americanum</name>
    <name type="common">Lone star tick</name>
    <dbReference type="NCBI Taxonomy" id="6943"/>
    <lineage>
        <taxon>Eukaryota</taxon>
        <taxon>Metazoa</taxon>
        <taxon>Ecdysozoa</taxon>
        <taxon>Arthropoda</taxon>
        <taxon>Chelicerata</taxon>
        <taxon>Arachnida</taxon>
        <taxon>Acari</taxon>
        <taxon>Parasitiformes</taxon>
        <taxon>Ixodida</taxon>
        <taxon>Ixodoidea</taxon>
        <taxon>Ixodidae</taxon>
        <taxon>Amblyomminae</taxon>
        <taxon>Amblyomma</taxon>
    </lineage>
</organism>
<keyword evidence="4" id="KW-1185">Reference proteome</keyword>
<dbReference type="Pfam" id="PF03732">
    <property type="entry name" value="Retrotrans_gag"/>
    <property type="match status" value="1"/>
</dbReference>
<evidence type="ECO:0000256" key="1">
    <source>
        <dbReference type="SAM" id="MobiDB-lite"/>
    </source>
</evidence>
<dbReference type="PANTHER" id="PTHR33223:SF6">
    <property type="entry name" value="CCHC-TYPE DOMAIN-CONTAINING PROTEIN"/>
    <property type="match status" value="1"/>
</dbReference>
<feature type="region of interest" description="Disordered" evidence="1">
    <location>
        <begin position="299"/>
        <end position="338"/>
    </location>
</feature>
<proteinExistence type="predicted"/>
<accession>A0AAQ4EFD3</accession>